<dbReference type="STRING" id="1334629.MFUL124B02_09305"/>
<dbReference type="SUPFAM" id="SSF46785">
    <property type="entry name" value="Winged helix' DNA-binding domain"/>
    <property type="match status" value="1"/>
</dbReference>
<dbReference type="SUPFAM" id="SSF53850">
    <property type="entry name" value="Periplasmic binding protein-like II"/>
    <property type="match status" value="1"/>
</dbReference>
<comment type="caution">
    <text evidence="6">The sequence shown here is derived from an EMBL/GenBank/DDBJ whole genome shotgun (WGS) entry which is preliminary data.</text>
</comment>
<evidence type="ECO:0000313" key="9">
    <source>
        <dbReference type="Proteomes" id="UP000321514"/>
    </source>
</evidence>
<name>A0A511TC19_MYXFU</name>
<gene>
    <name evidence="6" type="ORF">MFU01_67630</name>
    <name evidence="7" type="ORF">SAMN05443572_11588</name>
</gene>
<keyword evidence="3 7" id="KW-0238">DNA-binding</keyword>
<dbReference type="Proteomes" id="UP000183760">
    <property type="component" value="Unassembled WGS sequence"/>
</dbReference>
<dbReference type="GO" id="GO:0003677">
    <property type="term" value="F:DNA binding"/>
    <property type="evidence" value="ECO:0007669"/>
    <property type="project" value="UniProtKB-KW"/>
</dbReference>
<keyword evidence="8" id="KW-1185">Reference proteome</keyword>
<dbReference type="Gene3D" id="3.40.190.290">
    <property type="match status" value="1"/>
</dbReference>
<evidence type="ECO:0000256" key="4">
    <source>
        <dbReference type="ARBA" id="ARBA00023163"/>
    </source>
</evidence>
<dbReference type="PANTHER" id="PTHR30579">
    <property type="entry name" value="TRANSCRIPTIONAL REGULATOR"/>
    <property type="match status" value="1"/>
</dbReference>
<feature type="domain" description="HTH lysR-type" evidence="5">
    <location>
        <begin position="3"/>
        <end position="62"/>
    </location>
</feature>
<evidence type="ECO:0000259" key="5">
    <source>
        <dbReference type="PROSITE" id="PS50931"/>
    </source>
</evidence>
<evidence type="ECO:0000256" key="2">
    <source>
        <dbReference type="ARBA" id="ARBA00023015"/>
    </source>
</evidence>
<reference evidence="7 8" key="1">
    <citation type="submission" date="2016-10" db="EMBL/GenBank/DDBJ databases">
        <authorList>
            <person name="Varghese N."/>
            <person name="Submissions S."/>
        </authorList>
    </citation>
    <scope>NUCLEOTIDE SEQUENCE [LARGE SCALE GENOMIC DNA]</scope>
    <source>
        <strain evidence="7 8">DSM 16525</strain>
    </source>
</reference>
<dbReference type="PROSITE" id="PS50931">
    <property type="entry name" value="HTH_LYSR"/>
    <property type="match status" value="1"/>
</dbReference>
<dbReference type="OrthoDB" id="3252676at2"/>
<evidence type="ECO:0000256" key="1">
    <source>
        <dbReference type="ARBA" id="ARBA00009437"/>
    </source>
</evidence>
<reference evidence="6 9" key="2">
    <citation type="submission" date="2019-07" db="EMBL/GenBank/DDBJ databases">
        <title>Whole genome shotgun sequence of Myxococcus fulvus NBRC 100333.</title>
        <authorList>
            <person name="Hosoyama A."/>
            <person name="Uohara A."/>
            <person name="Ohji S."/>
            <person name="Ichikawa N."/>
        </authorList>
    </citation>
    <scope>NUCLEOTIDE SEQUENCE [LARGE SCALE GENOMIC DNA]</scope>
    <source>
        <strain evidence="6 9">NBRC 100333</strain>
    </source>
</reference>
<evidence type="ECO:0000313" key="6">
    <source>
        <dbReference type="EMBL" id="GEN11726.1"/>
    </source>
</evidence>
<evidence type="ECO:0000256" key="3">
    <source>
        <dbReference type="ARBA" id="ARBA00023125"/>
    </source>
</evidence>
<dbReference type="GO" id="GO:0003700">
    <property type="term" value="F:DNA-binding transcription factor activity"/>
    <property type="evidence" value="ECO:0007669"/>
    <property type="project" value="InterPro"/>
</dbReference>
<organism evidence="6 9">
    <name type="scientific">Myxococcus fulvus</name>
    <dbReference type="NCBI Taxonomy" id="33"/>
    <lineage>
        <taxon>Bacteria</taxon>
        <taxon>Pseudomonadati</taxon>
        <taxon>Myxococcota</taxon>
        <taxon>Myxococcia</taxon>
        <taxon>Myxococcales</taxon>
        <taxon>Cystobacterineae</taxon>
        <taxon>Myxococcaceae</taxon>
        <taxon>Myxococcus</taxon>
    </lineage>
</organism>
<evidence type="ECO:0000313" key="7">
    <source>
        <dbReference type="EMBL" id="SEU40333.1"/>
    </source>
</evidence>
<evidence type="ECO:0000313" key="8">
    <source>
        <dbReference type="Proteomes" id="UP000183760"/>
    </source>
</evidence>
<accession>A0A511TC19</accession>
<sequence>MHISWDEIQTLEALVRTGSIEAAGRELSLRHSSVSRRIAALEARLGTALFARGARLVPGTLTLRIAERAATMRGAAQDIEGFLGSERRGRERTVVVTTSDVLAPLLFRALAKARPAQAVEVLVSDDELELLPGQVDLALRPGQNPSGSLRGRRLGRLKVGVYRAKGGAPDWLQPSAELRAKASMRWWREVPGDSPGAVTCNSLLAMRDACCVGLGRAALPSFLAHGDARLQLERELEGGPPLWLLAPMARGVPKALRETQGAIFTALRSTEDAFAE</sequence>
<protein>
    <submittedName>
        <fullName evidence="7">DNA-binding transcriptional regulator, LysR family</fullName>
    </submittedName>
</protein>
<proteinExistence type="inferred from homology"/>
<dbReference type="InterPro" id="IPR000847">
    <property type="entry name" value="LysR_HTH_N"/>
</dbReference>
<dbReference type="RefSeq" id="WP_074959030.1">
    <property type="nucleotide sequence ID" value="NZ_BJXR01000049.1"/>
</dbReference>
<dbReference type="AlphaFoldDB" id="A0A511TC19"/>
<dbReference type="EMBL" id="FOIB01000015">
    <property type="protein sequence ID" value="SEU40333.1"/>
    <property type="molecule type" value="Genomic_DNA"/>
</dbReference>
<dbReference type="Gene3D" id="1.10.10.10">
    <property type="entry name" value="Winged helix-like DNA-binding domain superfamily/Winged helix DNA-binding domain"/>
    <property type="match status" value="1"/>
</dbReference>
<dbReference type="InterPro" id="IPR036388">
    <property type="entry name" value="WH-like_DNA-bd_sf"/>
</dbReference>
<comment type="similarity">
    <text evidence="1">Belongs to the LysR transcriptional regulatory family.</text>
</comment>
<dbReference type="Pfam" id="PF00126">
    <property type="entry name" value="HTH_1"/>
    <property type="match status" value="1"/>
</dbReference>
<dbReference type="EMBL" id="BJXR01000049">
    <property type="protein sequence ID" value="GEN11726.1"/>
    <property type="molecule type" value="Genomic_DNA"/>
</dbReference>
<keyword evidence="2" id="KW-0805">Transcription regulation</keyword>
<dbReference type="Proteomes" id="UP000321514">
    <property type="component" value="Unassembled WGS sequence"/>
</dbReference>
<dbReference type="InterPro" id="IPR036390">
    <property type="entry name" value="WH_DNA-bd_sf"/>
</dbReference>
<dbReference type="PANTHER" id="PTHR30579:SF3">
    <property type="entry name" value="TRANSCRIPTIONAL REGULATORY PROTEIN"/>
    <property type="match status" value="1"/>
</dbReference>
<dbReference type="InterPro" id="IPR050176">
    <property type="entry name" value="LTTR"/>
</dbReference>
<keyword evidence="4" id="KW-0804">Transcription</keyword>